<dbReference type="PANTHER" id="PTHR45161:SF4">
    <property type="entry name" value="RAP GUANINE NUCLEOTIDE EXCHANGE FACTOR 6"/>
    <property type="match status" value="1"/>
</dbReference>
<dbReference type="SUPFAM" id="SSF51206">
    <property type="entry name" value="cAMP-binding domain-like"/>
    <property type="match status" value="1"/>
</dbReference>
<dbReference type="GO" id="GO:0005737">
    <property type="term" value="C:cytoplasm"/>
    <property type="evidence" value="ECO:0007669"/>
    <property type="project" value="UniProtKB-SubCell"/>
</dbReference>
<proteinExistence type="predicted"/>
<evidence type="ECO:0000256" key="4">
    <source>
        <dbReference type="ARBA" id="ARBA00022490"/>
    </source>
</evidence>
<dbReference type="CDD" id="cd00038">
    <property type="entry name" value="CAP_ED"/>
    <property type="match status" value="1"/>
</dbReference>
<dbReference type="Gene3D" id="2.60.120.10">
    <property type="entry name" value="Jelly Rolls"/>
    <property type="match status" value="1"/>
</dbReference>
<evidence type="ECO:0000256" key="2">
    <source>
        <dbReference type="ARBA" id="ARBA00004496"/>
    </source>
</evidence>
<dbReference type="InterPro" id="IPR000595">
    <property type="entry name" value="cNMP-bd_dom"/>
</dbReference>
<comment type="caution">
    <text evidence="8">The sequence shown here is derived from an EMBL/GenBank/DDBJ whole genome shotgun (WGS) entry which is preliminary data.</text>
</comment>
<keyword evidence="9" id="KW-1185">Reference proteome</keyword>
<comment type="subcellular location">
    <subcellularLocation>
        <location evidence="1">Cell membrane</location>
    </subcellularLocation>
    <subcellularLocation>
        <location evidence="2">Cytoplasm</location>
    </subcellularLocation>
</comment>
<keyword evidence="3" id="KW-1003">Cell membrane</keyword>
<keyword evidence="6" id="KW-0472">Membrane</keyword>
<dbReference type="Proteomes" id="UP000823561">
    <property type="component" value="Chromosome 2"/>
</dbReference>
<dbReference type="AlphaFoldDB" id="A0AAV6HBC0"/>
<keyword evidence="5" id="KW-0597">Phosphoprotein</keyword>
<evidence type="ECO:0000313" key="8">
    <source>
        <dbReference type="EMBL" id="KAG5284440.1"/>
    </source>
</evidence>
<sequence>MDSSLKQALKRPPSRRTAEDLNNIYCHLYHMDVLSHLREHQLRSMCTSARYERYDANHILFYPDNISTCWYILLSGSVFVKEHMYLARCCFGKQLGGRRGCECITLEPSEMIVVENGSEGEDTALQRDGPHRHSRRRFRRVNPRGERELITDGQDPARPATDYADHQLPGDLNKMHLTDHPHQQMMHMAPSQSGCSIASDSGSSSLSDIYQATESEIGDVDLSGLPEAAVDSEEEEEEDEDLERATDPLLGRDLVRECLEKDPADRTDDDIEQLLEFMHQLPRSPT</sequence>
<evidence type="ECO:0000256" key="1">
    <source>
        <dbReference type="ARBA" id="ARBA00004236"/>
    </source>
</evidence>
<feature type="region of interest" description="Disordered" evidence="7">
    <location>
        <begin position="117"/>
        <end position="171"/>
    </location>
</feature>
<keyword evidence="4" id="KW-0963">Cytoplasm</keyword>
<name>A0AAV6HBC0_9TELE</name>
<evidence type="ECO:0000256" key="3">
    <source>
        <dbReference type="ARBA" id="ARBA00022475"/>
    </source>
</evidence>
<dbReference type="InterPro" id="IPR014710">
    <property type="entry name" value="RmlC-like_jellyroll"/>
</dbReference>
<accession>A0AAV6HBC0</accession>
<organism evidence="8 9">
    <name type="scientific">Alosa alosa</name>
    <name type="common">allis shad</name>
    <dbReference type="NCBI Taxonomy" id="278164"/>
    <lineage>
        <taxon>Eukaryota</taxon>
        <taxon>Metazoa</taxon>
        <taxon>Chordata</taxon>
        <taxon>Craniata</taxon>
        <taxon>Vertebrata</taxon>
        <taxon>Euteleostomi</taxon>
        <taxon>Actinopterygii</taxon>
        <taxon>Neopterygii</taxon>
        <taxon>Teleostei</taxon>
        <taxon>Clupei</taxon>
        <taxon>Clupeiformes</taxon>
        <taxon>Clupeoidei</taxon>
        <taxon>Clupeidae</taxon>
        <taxon>Alosa</taxon>
    </lineage>
</organism>
<dbReference type="PANTHER" id="PTHR45161">
    <property type="entry name" value="CYTOSKELETON-ASSOCIATED PROTEIN 4"/>
    <property type="match status" value="1"/>
</dbReference>
<evidence type="ECO:0000313" key="9">
    <source>
        <dbReference type="Proteomes" id="UP000823561"/>
    </source>
</evidence>
<dbReference type="InterPro" id="IPR018490">
    <property type="entry name" value="cNMP-bd_dom_sf"/>
</dbReference>
<dbReference type="GO" id="GO:0005886">
    <property type="term" value="C:plasma membrane"/>
    <property type="evidence" value="ECO:0007669"/>
    <property type="project" value="UniProtKB-SubCell"/>
</dbReference>
<protein>
    <submittedName>
        <fullName evidence="8">Uncharacterized protein</fullName>
    </submittedName>
</protein>
<feature type="compositionally biased region" description="Acidic residues" evidence="7">
    <location>
        <begin position="230"/>
        <end position="242"/>
    </location>
</feature>
<feature type="compositionally biased region" description="Basic residues" evidence="7">
    <location>
        <begin position="132"/>
        <end position="142"/>
    </location>
</feature>
<reference evidence="8" key="1">
    <citation type="submission" date="2020-10" db="EMBL/GenBank/DDBJ databases">
        <title>Chromosome-scale genome assembly of the Allis shad, Alosa alosa.</title>
        <authorList>
            <person name="Margot Z."/>
            <person name="Christophe K."/>
            <person name="Cabau C."/>
            <person name="Louis A."/>
            <person name="Berthelot C."/>
            <person name="Parey E."/>
            <person name="Roest Crollius H."/>
            <person name="Montfort J."/>
            <person name="Robinson-Rechavi M."/>
            <person name="Bucao C."/>
            <person name="Bouchez O."/>
            <person name="Gislard M."/>
            <person name="Lluch J."/>
            <person name="Milhes M."/>
            <person name="Lampietro C."/>
            <person name="Lopez Roques C."/>
            <person name="Donnadieu C."/>
            <person name="Braasch I."/>
            <person name="Desvignes T."/>
            <person name="Postlethwait J."/>
            <person name="Bobe J."/>
            <person name="Guiguen Y."/>
        </authorList>
    </citation>
    <scope>NUCLEOTIDE SEQUENCE</scope>
    <source>
        <strain evidence="8">M-15738</strain>
        <tissue evidence="8">Blood</tissue>
    </source>
</reference>
<dbReference type="EMBL" id="JADWDJ010000002">
    <property type="protein sequence ID" value="KAG5284440.1"/>
    <property type="molecule type" value="Genomic_DNA"/>
</dbReference>
<feature type="region of interest" description="Disordered" evidence="7">
    <location>
        <begin position="223"/>
        <end position="251"/>
    </location>
</feature>
<gene>
    <name evidence="8" type="ORF">AALO_G00026750</name>
</gene>
<evidence type="ECO:0000256" key="6">
    <source>
        <dbReference type="ARBA" id="ARBA00023136"/>
    </source>
</evidence>
<evidence type="ECO:0000256" key="7">
    <source>
        <dbReference type="SAM" id="MobiDB-lite"/>
    </source>
</evidence>
<evidence type="ECO:0000256" key="5">
    <source>
        <dbReference type="ARBA" id="ARBA00022553"/>
    </source>
</evidence>